<evidence type="ECO:0000256" key="3">
    <source>
        <dbReference type="ARBA" id="ARBA00022777"/>
    </source>
</evidence>
<evidence type="ECO:0000256" key="4">
    <source>
        <dbReference type="ARBA" id="ARBA00022840"/>
    </source>
</evidence>
<comment type="caution">
    <text evidence="7">The sequence shown here is derived from an EMBL/GenBank/DDBJ whole genome shotgun (WGS) entry which is preliminary data.</text>
</comment>
<evidence type="ECO:0000256" key="2">
    <source>
        <dbReference type="ARBA" id="ARBA00022741"/>
    </source>
</evidence>
<dbReference type="SUPFAM" id="SSF56112">
    <property type="entry name" value="Protein kinase-like (PK-like)"/>
    <property type="match status" value="1"/>
</dbReference>
<keyword evidence="1" id="KW-0808">Transferase</keyword>
<dbReference type="GO" id="GO:0005524">
    <property type="term" value="F:ATP binding"/>
    <property type="evidence" value="ECO:0007669"/>
    <property type="project" value="UniProtKB-UniRule"/>
</dbReference>
<evidence type="ECO:0000256" key="5">
    <source>
        <dbReference type="PROSITE-ProRule" id="PRU10141"/>
    </source>
</evidence>
<accession>A0A9D4KWH7</accession>
<evidence type="ECO:0000259" key="6">
    <source>
        <dbReference type="PROSITE" id="PS50011"/>
    </source>
</evidence>
<organism evidence="7 8">
    <name type="scientific">Dreissena polymorpha</name>
    <name type="common">Zebra mussel</name>
    <name type="synonym">Mytilus polymorpha</name>
    <dbReference type="NCBI Taxonomy" id="45954"/>
    <lineage>
        <taxon>Eukaryota</taxon>
        <taxon>Metazoa</taxon>
        <taxon>Spiralia</taxon>
        <taxon>Lophotrochozoa</taxon>
        <taxon>Mollusca</taxon>
        <taxon>Bivalvia</taxon>
        <taxon>Autobranchia</taxon>
        <taxon>Heteroconchia</taxon>
        <taxon>Euheterodonta</taxon>
        <taxon>Imparidentia</taxon>
        <taxon>Neoheterodontei</taxon>
        <taxon>Myida</taxon>
        <taxon>Dreissenoidea</taxon>
        <taxon>Dreissenidae</taxon>
        <taxon>Dreissena</taxon>
    </lineage>
</organism>
<dbReference type="Pfam" id="PF00069">
    <property type="entry name" value="Pkinase"/>
    <property type="match status" value="1"/>
</dbReference>
<dbReference type="Gene3D" id="1.10.510.10">
    <property type="entry name" value="Transferase(Phosphotransferase) domain 1"/>
    <property type="match status" value="1"/>
</dbReference>
<keyword evidence="3" id="KW-0418">Kinase</keyword>
<feature type="domain" description="Protein kinase" evidence="6">
    <location>
        <begin position="89"/>
        <end position="352"/>
    </location>
</feature>
<dbReference type="InterPro" id="IPR011009">
    <property type="entry name" value="Kinase-like_dom_sf"/>
</dbReference>
<name>A0A9D4KWH7_DREPO</name>
<keyword evidence="2 5" id="KW-0547">Nucleotide-binding</keyword>
<dbReference type="InterPro" id="IPR051681">
    <property type="entry name" value="Ser/Thr_Kinases-Pseudokinases"/>
</dbReference>
<keyword evidence="8" id="KW-1185">Reference proteome</keyword>
<feature type="binding site" evidence="5">
    <location>
        <position position="117"/>
    </location>
    <ligand>
        <name>ATP</name>
        <dbReference type="ChEBI" id="CHEBI:30616"/>
    </ligand>
</feature>
<dbReference type="PROSITE" id="PS00107">
    <property type="entry name" value="PROTEIN_KINASE_ATP"/>
    <property type="match status" value="1"/>
</dbReference>
<dbReference type="PANTHER" id="PTHR44329">
    <property type="entry name" value="SERINE/THREONINE-PROTEIN KINASE TNNI3K-RELATED"/>
    <property type="match status" value="1"/>
</dbReference>
<keyword evidence="4 5" id="KW-0067">ATP-binding</keyword>
<evidence type="ECO:0000256" key="1">
    <source>
        <dbReference type="ARBA" id="ARBA00022679"/>
    </source>
</evidence>
<reference evidence="7" key="1">
    <citation type="journal article" date="2019" name="bioRxiv">
        <title>The Genome of the Zebra Mussel, Dreissena polymorpha: A Resource for Invasive Species Research.</title>
        <authorList>
            <person name="McCartney M.A."/>
            <person name="Auch B."/>
            <person name="Kono T."/>
            <person name="Mallez S."/>
            <person name="Zhang Y."/>
            <person name="Obille A."/>
            <person name="Becker A."/>
            <person name="Abrahante J.E."/>
            <person name="Garbe J."/>
            <person name="Badalamenti J.P."/>
            <person name="Herman A."/>
            <person name="Mangelson H."/>
            <person name="Liachko I."/>
            <person name="Sullivan S."/>
            <person name="Sone E.D."/>
            <person name="Koren S."/>
            <person name="Silverstein K.A.T."/>
            <person name="Beckman K.B."/>
            <person name="Gohl D.M."/>
        </authorList>
    </citation>
    <scope>NUCLEOTIDE SEQUENCE</scope>
    <source>
        <strain evidence="7">Duluth1</strain>
        <tissue evidence="7">Whole animal</tissue>
    </source>
</reference>
<dbReference type="InterPro" id="IPR017441">
    <property type="entry name" value="Protein_kinase_ATP_BS"/>
</dbReference>
<dbReference type="GO" id="GO:0004674">
    <property type="term" value="F:protein serine/threonine kinase activity"/>
    <property type="evidence" value="ECO:0007669"/>
    <property type="project" value="TreeGrafter"/>
</dbReference>
<protein>
    <recommendedName>
        <fullName evidence="6">Protein kinase domain-containing protein</fullName>
    </recommendedName>
</protein>
<reference evidence="7" key="2">
    <citation type="submission" date="2020-11" db="EMBL/GenBank/DDBJ databases">
        <authorList>
            <person name="McCartney M.A."/>
            <person name="Auch B."/>
            <person name="Kono T."/>
            <person name="Mallez S."/>
            <person name="Becker A."/>
            <person name="Gohl D.M."/>
            <person name="Silverstein K.A.T."/>
            <person name="Koren S."/>
            <person name="Bechman K.B."/>
            <person name="Herman A."/>
            <person name="Abrahante J.E."/>
            <person name="Garbe J."/>
        </authorList>
    </citation>
    <scope>NUCLEOTIDE SEQUENCE</scope>
    <source>
        <strain evidence="7">Duluth1</strain>
        <tissue evidence="7">Whole animal</tissue>
    </source>
</reference>
<dbReference type="PROSITE" id="PS50011">
    <property type="entry name" value="PROTEIN_KINASE_DOM"/>
    <property type="match status" value="1"/>
</dbReference>
<gene>
    <name evidence="7" type="ORF">DPMN_088596</name>
</gene>
<dbReference type="OrthoDB" id="4062651at2759"/>
<dbReference type="Proteomes" id="UP000828390">
    <property type="component" value="Unassembled WGS sequence"/>
</dbReference>
<proteinExistence type="predicted"/>
<sequence>MSRGRKSEVTKSVPEMIKKLCSDDDFDSGDIGNTYQHSFKLALCRINRHKEVKDWKRANKDGHSITSLSTGIQFFKGELPDSEVKGGQLDVRGKIGFGVFGKVFFATWMDAVVAVKKIAKQSSRSRVALYKAELNQFCDLEHANVAQTFGYWFEKDEINILMEYMEMSLYEAIHLEECIDFSEQEKLQIIRQMSAGLKYLHSHKIAHANLKSPNVLLNYVEGKTCLAKLTDYGLTTLKNDLETSQPSSVTLKAQIWRYAAPEVLSGEILKTADMMKADIWSLCLLMHEVIYDEEPYFNLDYVKLKDDVGKHGLMPSVPYSSIVTSDMENLMNEGMMLRAQERPSVDYIDSFMTQIDILFTI</sequence>
<dbReference type="AlphaFoldDB" id="A0A9D4KWH7"/>
<evidence type="ECO:0000313" key="7">
    <source>
        <dbReference type="EMBL" id="KAH3846296.1"/>
    </source>
</evidence>
<dbReference type="EMBL" id="JAIWYP010000003">
    <property type="protein sequence ID" value="KAH3846296.1"/>
    <property type="molecule type" value="Genomic_DNA"/>
</dbReference>
<evidence type="ECO:0000313" key="8">
    <source>
        <dbReference type="Proteomes" id="UP000828390"/>
    </source>
</evidence>
<dbReference type="InterPro" id="IPR000719">
    <property type="entry name" value="Prot_kinase_dom"/>
</dbReference>
<dbReference type="PANTHER" id="PTHR44329:SF288">
    <property type="entry name" value="MITOGEN-ACTIVATED PROTEIN KINASE KINASE KINASE 20"/>
    <property type="match status" value="1"/>
</dbReference>